<dbReference type="EMBL" id="FOMH01000006">
    <property type="protein sequence ID" value="SFD27508.1"/>
    <property type="molecule type" value="Genomic_DNA"/>
</dbReference>
<dbReference type="RefSeq" id="WP_091493823.1">
    <property type="nucleotide sequence ID" value="NZ_FOMH01000006.1"/>
</dbReference>
<evidence type="ECO:0000256" key="3">
    <source>
        <dbReference type="ARBA" id="ARBA00022692"/>
    </source>
</evidence>
<organism evidence="8 9">
    <name type="scientific">Flavobacterium phragmitis</name>
    <dbReference type="NCBI Taxonomy" id="739143"/>
    <lineage>
        <taxon>Bacteria</taxon>
        <taxon>Pseudomonadati</taxon>
        <taxon>Bacteroidota</taxon>
        <taxon>Flavobacteriia</taxon>
        <taxon>Flavobacteriales</taxon>
        <taxon>Flavobacteriaceae</taxon>
        <taxon>Flavobacterium</taxon>
    </lineage>
</organism>
<evidence type="ECO:0000256" key="5">
    <source>
        <dbReference type="ARBA" id="ARBA00023136"/>
    </source>
</evidence>
<evidence type="ECO:0000256" key="6">
    <source>
        <dbReference type="SAM" id="Phobius"/>
    </source>
</evidence>
<keyword evidence="3 6" id="KW-0812">Transmembrane</keyword>
<dbReference type="GO" id="GO:0005886">
    <property type="term" value="C:plasma membrane"/>
    <property type="evidence" value="ECO:0007669"/>
    <property type="project" value="UniProtKB-SubCell"/>
</dbReference>
<keyword evidence="9" id="KW-1185">Reference proteome</keyword>
<dbReference type="InterPro" id="IPR051791">
    <property type="entry name" value="Pra-immunoreactive"/>
</dbReference>
<dbReference type="Proteomes" id="UP000199672">
    <property type="component" value="Unassembled WGS sequence"/>
</dbReference>
<keyword evidence="2" id="KW-1003">Cell membrane</keyword>
<dbReference type="OrthoDB" id="762068at2"/>
<keyword evidence="4 6" id="KW-1133">Transmembrane helix</keyword>
<sequence length="168" mass="19450">MSNTDYRLHKKLLASDRDRFFNCIIDFFFIIILIFVCTFFVLLAGNVFQIGIYGIWEKALDELGFVGSCLSFAVIYYLIFESLFARTMGKIITGCIVVNENGLKPNFKIICIRTVCRLIPFDLFSFLGKSGRFWHDSISKTYVVEKADLEKDMEIFYNLDLIGKKEVI</sequence>
<evidence type="ECO:0000256" key="4">
    <source>
        <dbReference type="ARBA" id="ARBA00022989"/>
    </source>
</evidence>
<dbReference type="InterPro" id="IPR010432">
    <property type="entry name" value="RDD"/>
</dbReference>
<reference evidence="9" key="1">
    <citation type="submission" date="2016-10" db="EMBL/GenBank/DDBJ databases">
        <authorList>
            <person name="Varghese N."/>
            <person name="Submissions S."/>
        </authorList>
    </citation>
    <scope>NUCLEOTIDE SEQUENCE [LARGE SCALE GENOMIC DNA]</scope>
    <source>
        <strain evidence="9">CGMCC 1.10370</strain>
    </source>
</reference>
<accession>A0A1I1R5T4</accession>
<evidence type="ECO:0000313" key="9">
    <source>
        <dbReference type="Proteomes" id="UP000199672"/>
    </source>
</evidence>
<dbReference type="AlphaFoldDB" id="A0A1I1R5T4"/>
<comment type="subcellular location">
    <subcellularLocation>
        <location evidence="1">Cell membrane</location>
        <topology evidence="1">Multi-pass membrane protein</topology>
    </subcellularLocation>
</comment>
<evidence type="ECO:0000256" key="1">
    <source>
        <dbReference type="ARBA" id="ARBA00004651"/>
    </source>
</evidence>
<proteinExistence type="predicted"/>
<feature type="transmembrane region" description="Helical" evidence="6">
    <location>
        <begin position="63"/>
        <end position="80"/>
    </location>
</feature>
<evidence type="ECO:0000259" key="7">
    <source>
        <dbReference type="Pfam" id="PF06271"/>
    </source>
</evidence>
<dbReference type="Pfam" id="PF06271">
    <property type="entry name" value="RDD"/>
    <property type="match status" value="1"/>
</dbReference>
<dbReference type="STRING" id="739143.SAMN05216297_106171"/>
<feature type="domain" description="RDD" evidence="7">
    <location>
        <begin position="17"/>
        <end position="127"/>
    </location>
</feature>
<dbReference type="PANTHER" id="PTHR36115:SF4">
    <property type="entry name" value="MEMBRANE PROTEIN"/>
    <property type="match status" value="1"/>
</dbReference>
<keyword evidence="5 6" id="KW-0472">Membrane</keyword>
<evidence type="ECO:0000256" key="2">
    <source>
        <dbReference type="ARBA" id="ARBA00022475"/>
    </source>
</evidence>
<evidence type="ECO:0000313" key="8">
    <source>
        <dbReference type="EMBL" id="SFD27508.1"/>
    </source>
</evidence>
<dbReference type="PANTHER" id="PTHR36115">
    <property type="entry name" value="PROLINE-RICH ANTIGEN HOMOLOG-RELATED"/>
    <property type="match status" value="1"/>
</dbReference>
<name>A0A1I1R5T4_9FLAO</name>
<feature type="transmembrane region" description="Helical" evidence="6">
    <location>
        <begin position="20"/>
        <end position="43"/>
    </location>
</feature>
<gene>
    <name evidence="8" type="ORF">SAMN05216297_106171</name>
</gene>
<protein>
    <submittedName>
        <fullName evidence="8">RDD family protein</fullName>
    </submittedName>
</protein>